<keyword evidence="2" id="KW-1185">Reference proteome</keyword>
<evidence type="ECO:0000313" key="1">
    <source>
        <dbReference type="EMBL" id="CAK0815831.1"/>
    </source>
</evidence>
<comment type="caution">
    <text evidence="1">The sequence shown here is derived from an EMBL/GenBank/DDBJ whole genome shotgun (WGS) entry which is preliminary data.</text>
</comment>
<gene>
    <name evidence="1" type="ORF">PCOR1329_LOCUS18992</name>
</gene>
<sequence length="148" mass="15910">MAAVRPREKTRALLGSLKGDDRLKDVVVVAECGPHRRETAAFDVAEATAAIGRTLFVPKGGNTLRFSVVKRHRLQKDALIGEAEEVAAPKHAGLRLVRRGKERGTLFVQITESLHSDPKGSAPPNPVAVARAPRAPARPCGCLPFSCF</sequence>
<proteinExistence type="predicted"/>
<organism evidence="1 2">
    <name type="scientific">Prorocentrum cordatum</name>
    <dbReference type="NCBI Taxonomy" id="2364126"/>
    <lineage>
        <taxon>Eukaryota</taxon>
        <taxon>Sar</taxon>
        <taxon>Alveolata</taxon>
        <taxon>Dinophyceae</taxon>
        <taxon>Prorocentrales</taxon>
        <taxon>Prorocentraceae</taxon>
        <taxon>Prorocentrum</taxon>
    </lineage>
</organism>
<reference evidence="1" key="1">
    <citation type="submission" date="2023-10" db="EMBL/GenBank/DDBJ databases">
        <authorList>
            <person name="Chen Y."/>
            <person name="Shah S."/>
            <person name="Dougan E. K."/>
            <person name="Thang M."/>
            <person name="Chan C."/>
        </authorList>
    </citation>
    <scope>NUCLEOTIDE SEQUENCE [LARGE SCALE GENOMIC DNA]</scope>
</reference>
<accession>A0ABN9RA87</accession>
<dbReference type="Proteomes" id="UP001189429">
    <property type="component" value="Unassembled WGS sequence"/>
</dbReference>
<dbReference type="EMBL" id="CAUYUJ010006018">
    <property type="protein sequence ID" value="CAK0815831.1"/>
    <property type="molecule type" value="Genomic_DNA"/>
</dbReference>
<evidence type="ECO:0000313" key="2">
    <source>
        <dbReference type="Proteomes" id="UP001189429"/>
    </source>
</evidence>
<name>A0ABN9RA87_9DINO</name>
<protein>
    <submittedName>
        <fullName evidence="1">Uncharacterized protein</fullName>
    </submittedName>
</protein>